<accession>V2XMA9</accession>
<dbReference type="HOGENOM" id="CLU_2264410_0_0_1"/>
<dbReference type="AlphaFoldDB" id="V2XMA9"/>
<dbReference type="Proteomes" id="UP000017559">
    <property type="component" value="Unassembled WGS sequence"/>
</dbReference>
<organism evidence="1 2">
    <name type="scientific">Moniliophthora roreri (strain MCA 2997)</name>
    <name type="common">Cocoa frosty pod rot fungus</name>
    <name type="synonym">Crinipellis roreri</name>
    <dbReference type="NCBI Taxonomy" id="1381753"/>
    <lineage>
        <taxon>Eukaryota</taxon>
        <taxon>Fungi</taxon>
        <taxon>Dikarya</taxon>
        <taxon>Basidiomycota</taxon>
        <taxon>Agaricomycotina</taxon>
        <taxon>Agaricomycetes</taxon>
        <taxon>Agaricomycetidae</taxon>
        <taxon>Agaricales</taxon>
        <taxon>Marasmiineae</taxon>
        <taxon>Marasmiaceae</taxon>
        <taxon>Moniliophthora</taxon>
    </lineage>
</organism>
<proteinExistence type="predicted"/>
<keyword evidence="2" id="KW-1185">Reference proteome</keyword>
<protein>
    <submittedName>
        <fullName evidence="1">Uncharacterized protein</fullName>
    </submittedName>
</protein>
<comment type="caution">
    <text evidence="1">The sequence shown here is derived from an EMBL/GenBank/DDBJ whole genome shotgun (WGS) entry which is preliminary data.</text>
</comment>
<gene>
    <name evidence="1" type="ORF">Moror_12895</name>
</gene>
<dbReference type="EMBL" id="AWSO01000158">
    <property type="protein sequence ID" value="ESK94001.1"/>
    <property type="molecule type" value="Genomic_DNA"/>
</dbReference>
<name>V2XMA9_MONRO</name>
<dbReference type="KEGG" id="mrr:Moror_12895"/>
<sequence>MNLPPVTFESRHKHGPYMLSMDNVDDVARLEMNTPLRNLVRTYAYGLETLQSKGAIQHMRVTGGDYAGFYQEAFLMAPMYRLSSIGLTASPSHPCDILLAAHP</sequence>
<evidence type="ECO:0000313" key="2">
    <source>
        <dbReference type="Proteomes" id="UP000017559"/>
    </source>
</evidence>
<evidence type="ECO:0000313" key="1">
    <source>
        <dbReference type="EMBL" id="ESK94001.1"/>
    </source>
</evidence>
<reference evidence="1 2" key="1">
    <citation type="journal article" date="2014" name="BMC Genomics">
        <title>Genome and secretome analysis of the hemibiotrophic fungal pathogen, Moniliophthora roreri, which causes frosty pod rot disease of cacao: mechanisms of the biotrophic and necrotrophic phases.</title>
        <authorList>
            <person name="Meinhardt L.W."/>
            <person name="Costa G.G.L."/>
            <person name="Thomazella D.P.T."/>
            <person name="Teixeira P.J.P.L."/>
            <person name="Carazzolle M.F."/>
            <person name="Schuster S.C."/>
            <person name="Carlson J.E."/>
            <person name="Guiltinan M.J."/>
            <person name="Mieczkowski P."/>
            <person name="Farmer A."/>
            <person name="Ramaraj T."/>
            <person name="Crozier J."/>
            <person name="Davis R.E."/>
            <person name="Shao J."/>
            <person name="Melnick R.L."/>
            <person name="Pereira G.A.G."/>
            <person name="Bailey B.A."/>
        </authorList>
    </citation>
    <scope>NUCLEOTIDE SEQUENCE [LARGE SCALE GENOMIC DNA]</scope>
    <source>
        <strain evidence="1 2">MCA 2997</strain>
    </source>
</reference>
<dbReference type="OrthoDB" id="2149705at2759"/>